<organism evidence="2 3">
    <name type="scientific">Pleurodeles waltl</name>
    <name type="common">Iberian ribbed newt</name>
    <dbReference type="NCBI Taxonomy" id="8319"/>
    <lineage>
        <taxon>Eukaryota</taxon>
        <taxon>Metazoa</taxon>
        <taxon>Chordata</taxon>
        <taxon>Craniata</taxon>
        <taxon>Vertebrata</taxon>
        <taxon>Euteleostomi</taxon>
        <taxon>Amphibia</taxon>
        <taxon>Batrachia</taxon>
        <taxon>Caudata</taxon>
        <taxon>Salamandroidea</taxon>
        <taxon>Salamandridae</taxon>
        <taxon>Pleurodelinae</taxon>
        <taxon>Pleurodeles</taxon>
    </lineage>
</organism>
<accession>A0AAV7T703</accession>
<proteinExistence type="predicted"/>
<protein>
    <submittedName>
        <fullName evidence="2">Uncharacterized protein</fullName>
    </submittedName>
</protein>
<feature type="region of interest" description="Disordered" evidence="1">
    <location>
        <begin position="198"/>
        <end position="243"/>
    </location>
</feature>
<name>A0AAV7T703_PLEWA</name>
<sequence length="364" mass="38618">MLRLPCSLAEGPPPGGEGVWSQQSSRCHLHLLAPPGAGPTLPGLPVTARKGGHTLCPDRRFRGAPIAPQVPGQRPDRLLSHHHLSVLRLPPCFTHRGRLGSSCCFCLPAFPAGPSPLGTPPVAPGSGLRTLGPSPRLLTPPRVPGQPLLHRRCSGLRPLLRFTRPPATWALSVQTPLAPVSGGVPLRLFTPHSKVADLPLLHHHPPGHGPLPQPTHGGRPGRSPSSPCRRAGSSPPGAPPVAPRTDFCSGGCLHTSSPHSEAAAPPRARLHTGRSVMPEGPPQPWPPRPHRRPCLLVALLPLLRSAHLVHAAPPDAPLVWRPAGAIWVQDGRGFCWRMTEGYGALLECDHHLDARSHAPGKSQD</sequence>
<feature type="region of interest" description="Disordered" evidence="1">
    <location>
        <begin position="122"/>
        <end position="150"/>
    </location>
</feature>
<evidence type="ECO:0000313" key="2">
    <source>
        <dbReference type="EMBL" id="KAJ1172197.1"/>
    </source>
</evidence>
<evidence type="ECO:0000256" key="1">
    <source>
        <dbReference type="SAM" id="MobiDB-lite"/>
    </source>
</evidence>
<reference evidence="2" key="1">
    <citation type="journal article" date="2022" name="bioRxiv">
        <title>Sequencing and chromosome-scale assembly of the giantPleurodeles waltlgenome.</title>
        <authorList>
            <person name="Brown T."/>
            <person name="Elewa A."/>
            <person name="Iarovenko S."/>
            <person name="Subramanian E."/>
            <person name="Araus A.J."/>
            <person name="Petzold A."/>
            <person name="Susuki M."/>
            <person name="Suzuki K.-i.T."/>
            <person name="Hayashi T."/>
            <person name="Toyoda A."/>
            <person name="Oliveira C."/>
            <person name="Osipova E."/>
            <person name="Leigh N.D."/>
            <person name="Simon A."/>
            <person name="Yun M.H."/>
        </authorList>
    </citation>
    <scope>NUCLEOTIDE SEQUENCE</scope>
    <source>
        <strain evidence="2">20211129_DDA</strain>
        <tissue evidence="2">Liver</tissue>
    </source>
</reference>
<feature type="compositionally biased region" description="Low complexity" evidence="1">
    <location>
        <begin position="214"/>
        <end position="235"/>
    </location>
</feature>
<feature type="region of interest" description="Disordered" evidence="1">
    <location>
        <begin position="255"/>
        <end position="289"/>
    </location>
</feature>
<evidence type="ECO:0000313" key="3">
    <source>
        <dbReference type="Proteomes" id="UP001066276"/>
    </source>
</evidence>
<dbReference type="Proteomes" id="UP001066276">
    <property type="component" value="Chromosome 4_1"/>
</dbReference>
<dbReference type="EMBL" id="JANPWB010000007">
    <property type="protein sequence ID" value="KAJ1172197.1"/>
    <property type="molecule type" value="Genomic_DNA"/>
</dbReference>
<comment type="caution">
    <text evidence="2">The sequence shown here is derived from an EMBL/GenBank/DDBJ whole genome shotgun (WGS) entry which is preliminary data.</text>
</comment>
<keyword evidence="3" id="KW-1185">Reference proteome</keyword>
<gene>
    <name evidence="2" type="ORF">NDU88_004045</name>
</gene>
<dbReference type="AlphaFoldDB" id="A0AAV7T703"/>